<sequence>MVEVRLRGRRRRARGDVVSLFRVDRLHAAGERARRTGLCFIALARLAAAAAVLLGLLSGALLWWRPDQAGQEQALATGGAALGCGMLWVMVV</sequence>
<accession>A0A6G3XYM5</accession>
<evidence type="ECO:0000313" key="2">
    <source>
        <dbReference type="EMBL" id="NEE22935.1"/>
    </source>
</evidence>
<keyword evidence="1" id="KW-0472">Membrane</keyword>
<name>A0A6G3XYM5_9ACTN</name>
<reference evidence="2" key="1">
    <citation type="submission" date="2020-01" db="EMBL/GenBank/DDBJ databases">
        <title>Insect and environment-associated Actinomycetes.</title>
        <authorList>
            <person name="Currrie C."/>
            <person name="Chevrette M."/>
            <person name="Carlson C."/>
            <person name="Stubbendieck R."/>
            <person name="Wendt-Pienkowski E."/>
        </authorList>
    </citation>
    <scope>NUCLEOTIDE SEQUENCE</scope>
    <source>
        <strain evidence="2">SID7499</strain>
    </source>
</reference>
<dbReference type="AlphaFoldDB" id="A0A6G3XYM5"/>
<keyword evidence="1" id="KW-1133">Transmembrane helix</keyword>
<feature type="transmembrane region" description="Helical" evidence="1">
    <location>
        <begin position="74"/>
        <end position="91"/>
    </location>
</feature>
<dbReference type="EMBL" id="JAAGMN010010093">
    <property type="protein sequence ID" value="NEE22935.1"/>
    <property type="molecule type" value="Genomic_DNA"/>
</dbReference>
<feature type="transmembrane region" description="Helical" evidence="1">
    <location>
        <begin position="38"/>
        <end position="62"/>
    </location>
</feature>
<organism evidence="2">
    <name type="scientific">Streptomyces sp. SID7499</name>
    <dbReference type="NCBI Taxonomy" id="2706086"/>
    <lineage>
        <taxon>Bacteria</taxon>
        <taxon>Bacillati</taxon>
        <taxon>Actinomycetota</taxon>
        <taxon>Actinomycetes</taxon>
        <taxon>Kitasatosporales</taxon>
        <taxon>Streptomycetaceae</taxon>
        <taxon>Streptomyces</taxon>
    </lineage>
</organism>
<comment type="caution">
    <text evidence="2">The sequence shown here is derived from an EMBL/GenBank/DDBJ whole genome shotgun (WGS) entry which is preliminary data.</text>
</comment>
<keyword evidence="1" id="KW-0812">Transmembrane</keyword>
<gene>
    <name evidence="2" type="ORF">G3M58_92850</name>
</gene>
<proteinExistence type="predicted"/>
<protein>
    <submittedName>
        <fullName evidence="2">Uncharacterized protein</fullName>
    </submittedName>
</protein>
<evidence type="ECO:0000256" key="1">
    <source>
        <dbReference type="SAM" id="Phobius"/>
    </source>
</evidence>